<dbReference type="Gene3D" id="3.40.630.30">
    <property type="match status" value="1"/>
</dbReference>
<comment type="similarity">
    <text evidence="3">Belongs to the acetyltransferase family. RimJ subfamily.</text>
</comment>
<dbReference type="Pfam" id="PF13302">
    <property type="entry name" value="Acetyltransf_3"/>
    <property type="match status" value="1"/>
</dbReference>
<gene>
    <name evidence="5" type="ORF">GCM10022393_28070</name>
</gene>
<keyword evidence="6" id="KW-1185">Reference proteome</keyword>
<sequence length="185" mass="21425">MTEHLIIQTNRLQLRPVREADLSIIHELLSIPAVDMYNALGIPTNKAVTQVYLDEWIDNFRLRKEFVFALCTLDTNDFVGLISIRIGNSKYKIGSLWYKLLPDFWSKGYATEAVIKLLQFGFLQLHLHRIEAGCAVDNIGSIRVLEKSGMIREGHKRKVLPLKTGWSDNYEYAMLEEDWEKKRAN</sequence>
<dbReference type="RefSeq" id="WP_344928466.1">
    <property type="nucleotide sequence ID" value="NZ_BAABCW010000011.1"/>
</dbReference>
<keyword evidence="1" id="KW-0808">Transferase</keyword>
<proteinExistence type="inferred from homology"/>
<dbReference type="EMBL" id="BAABCW010000011">
    <property type="protein sequence ID" value="GAA3512650.1"/>
    <property type="molecule type" value="Genomic_DNA"/>
</dbReference>
<evidence type="ECO:0000256" key="1">
    <source>
        <dbReference type="ARBA" id="ARBA00022679"/>
    </source>
</evidence>
<evidence type="ECO:0000313" key="6">
    <source>
        <dbReference type="Proteomes" id="UP001500459"/>
    </source>
</evidence>
<dbReference type="PANTHER" id="PTHR43792">
    <property type="entry name" value="GNAT FAMILY, PUTATIVE (AFU_ORTHOLOGUE AFUA_3G00765)-RELATED-RELATED"/>
    <property type="match status" value="1"/>
</dbReference>
<dbReference type="InterPro" id="IPR051531">
    <property type="entry name" value="N-acetyltransferase"/>
</dbReference>
<comment type="caution">
    <text evidence="5">The sequence shown here is derived from an EMBL/GenBank/DDBJ whole genome shotgun (WGS) entry which is preliminary data.</text>
</comment>
<organism evidence="5 6">
    <name type="scientific">Aquimarina addita</name>
    <dbReference type="NCBI Taxonomy" id="870485"/>
    <lineage>
        <taxon>Bacteria</taxon>
        <taxon>Pseudomonadati</taxon>
        <taxon>Bacteroidota</taxon>
        <taxon>Flavobacteriia</taxon>
        <taxon>Flavobacteriales</taxon>
        <taxon>Flavobacteriaceae</taxon>
        <taxon>Aquimarina</taxon>
    </lineage>
</organism>
<protein>
    <recommendedName>
        <fullName evidence="4">N-acetyltransferase domain-containing protein</fullName>
    </recommendedName>
</protein>
<feature type="domain" description="N-acetyltransferase" evidence="4">
    <location>
        <begin position="12"/>
        <end position="177"/>
    </location>
</feature>
<evidence type="ECO:0000256" key="2">
    <source>
        <dbReference type="ARBA" id="ARBA00023315"/>
    </source>
</evidence>
<dbReference type="InterPro" id="IPR000182">
    <property type="entry name" value="GNAT_dom"/>
</dbReference>
<accession>A0ABP6UPU1</accession>
<evidence type="ECO:0000313" key="5">
    <source>
        <dbReference type="EMBL" id="GAA3512650.1"/>
    </source>
</evidence>
<name>A0ABP6UPU1_9FLAO</name>
<evidence type="ECO:0000259" key="4">
    <source>
        <dbReference type="PROSITE" id="PS51186"/>
    </source>
</evidence>
<reference evidence="6" key="1">
    <citation type="journal article" date="2019" name="Int. J. Syst. Evol. Microbiol.">
        <title>The Global Catalogue of Microorganisms (GCM) 10K type strain sequencing project: providing services to taxonomists for standard genome sequencing and annotation.</title>
        <authorList>
            <consortium name="The Broad Institute Genomics Platform"/>
            <consortium name="The Broad Institute Genome Sequencing Center for Infectious Disease"/>
            <person name="Wu L."/>
            <person name="Ma J."/>
        </authorList>
    </citation>
    <scope>NUCLEOTIDE SEQUENCE [LARGE SCALE GENOMIC DNA]</scope>
    <source>
        <strain evidence="6">JCM 17106</strain>
    </source>
</reference>
<dbReference type="PROSITE" id="PS51186">
    <property type="entry name" value="GNAT"/>
    <property type="match status" value="1"/>
</dbReference>
<keyword evidence="2" id="KW-0012">Acyltransferase</keyword>
<dbReference type="PANTHER" id="PTHR43792:SF8">
    <property type="entry name" value="[RIBOSOMAL PROTEIN US5]-ALANINE N-ACETYLTRANSFERASE"/>
    <property type="match status" value="1"/>
</dbReference>
<dbReference type="InterPro" id="IPR016181">
    <property type="entry name" value="Acyl_CoA_acyltransferase"/>
</dbReference>
<dbReference type="SUPFAM" id="SSF55729">
    <property type="entry name" value="Acyl-CoA N-acyltransferases (Nat)"/>
    <property type="match status" value="1"/>
</dbReference>
<dbReference type="Proteomes" id="UP001500459">
    <property type="component" value="Unassembled WGS sequence"/>
</dbReference>
<evidence type="ECO:0000256" key="3">
    <source>
        <dbReference type="ARBA" id="ARBA00038502"/>
    </source>
</evidence>